<protein>
    <recommendedName>
        <fullName evidence="2">Cyanovirin-N domain-containing protein</fullName>
    </recommendedName>
</protein>
<name>A0AAD7EG87_9AGAR</name>
<evidence type="ECO:0000313" key="3">
    <source>
        <dbReference type="EMBL" id="KAJ7321138.1"/>
    </source>
</evidence>
<dbReference type="Proteomes" id="UP001218218">
    <property type="component" value="Unassembled WGS sequence"/>
</dbReference>
<dbReference type="InterPro" id="IPR036673">
    <property type="entry name" value="Cyanovirin-N_sf"/>
</dbReference>
<proteinExistence type="predicted"/>
<reference evidence="3" key="1">
    <citation type="submission" date="2023-03" db="EMBL/GenBank/DDBJ databases">
        <title>Massive genome expansion in bonnet fungi (Mycena s.s.) driven by repeated elements and novel gene families across ecological guilds.</title>
        <authorList>
            <consortium name="Lawrence Berkeley National Laboratory"/>
            <person name="Harder C.B."/>
            <person name="Miyauchi S."/>
            <person name="Viragh M."/>
            <person name="Kuo A."/>
            <person name="Thoen E."/>
            <person name="Andreopoulos B."/>
            <person name="Lu D."/>
            <person name="Skrede I."/>
            <person name="Drula E."/>
            <person name="Henrissat B."/>
            <person name="Morin E."/>
            <person name="Kohler A."/>
            <person name="Barry K."/>
            <person name="LaButti K."/>
            <person name="Morin E."/>
            <person name="Salamov A."/>
            <person name="Lipzen A."/>
            <person name="Mereny Z."/>
            <person name="Hegedus B."/>
            <person name="Baldrian P."/>
            <person name="Stursova M."/>
            <person name="Weitz H."/>
            <person name="Taylor A."/>
            <person name="Grigoriev I.V."/>
            <person name="Nagy L.G."/>
            <person name="Martin F."/>
            <person name="Kauserud H."/>
        </authorList>
    </citation>
    <scope>NUCLEOTIDE SEQUENCE</scope>
    <source>
        <strain evidence="3">CBHHK002</strain>
    </source>
</reference>
<evidence type="ECO:0000313" key="4">
    <source>
        <dbReference type="Proteomes" id="UP001218218"/>
    </source>
</evidence>
<dbReference type="InterPro" id="IPR011058">
    <property type="entry name" value="Cyanovirin-N"/>
</dbReference>
<dbReference type="SUPFAM" id="SSF51322">
    <property type="entry name" value="Cyanovirin-N"/>
    <property type="match status" value="1"/>
</dbReference>
<keyword evidence="4" id="KW-1185">Reference proteome</keyword>
<comment type="caution">
    <text evidence="3">The sequence shown here is derived from an EMBL/GenBank/DDBJ whole genome shotgun (WGS) entry which is preliminary data.</text>
</comment>
<dbReference type="AlphaFoldDB" id="A0AAD7EG87"/>
<feature type="signal peptide" evidence="1">
    <location>
        <begin position="1"/>
        <end position="18"/>
    </location>
</feature>
<dbReference type="Gene3D" id="2.30.60.10">
    <property type="entry name" value="Cyanovirin-N"/>
    <property type="match status" value="1"/>
</dbReference>
<dbReference type="Pfam" id="PF08881">
    <property type="entry name" value="CVNH"/>
    <property type="match status" value="1"/>
</dbReference>
<dbReference type="EMBL" id="JARIHO010000052">
    <property type="protein sequence ID" value="KAJ7321138.1"/>
    <property type="molecule type" value="Genomic_DNA"/>
</dbReference>
<feature type="chain" id="PRO_5041937806" description="Cyanovirin-N domain-containing protein" evidence="1">
    <location>
        <begin position="19"/>
        <end position="226"/>
    </location>
</feature>
<evidence type="ECO:0000256" key="1">
    <source>
        <dbReference type="SAM" id="SignalP"/>
    </source>
</evidence>
<feature type="domain" description="Cyanovirin-N" evidence="2">
    <location>
        <begin position="37"/>
        <end position="98"/>
    </location>
</feature>
<accession>A0AAD7EG87</accession>
<organism evidence="3 4">
    <name type="scientific">Mycena albidolilacea</name>
    <dbReference type="NCBI Taxonomy" id="1033008"/>
    <lineage>
        <taxon>Eukaryota</taxon>
        <taxon>Fungi</taxon>
        <taxon>Dikarya</taxon>
        <taxon>Basidiomycota</taxon>
        <taxon>Agaricomycotina</taxon>
        <taxon>Agaricomycetes</taxon>
        <taxon>Agaricomycetidae</taxon>
        <taxon>Agaricales</taxon>
        <taxon>Marasmiineae</taxon>
        <taxon>Mycenaceae</taxon>
        <taxon>Mycena</taxon>
    </lineage>
</organism>
<gene>
    <name evidence="3" type="ORF">DFH08DRAFT_1034396</name>
</gene>
<keyword evidence="1" id="KW-0732">Signal</keyword>
<sequence>MRSIATLVFLLPFTCVFGAAVPGAPNATVSARTDGGFAVSCRTFTLYGGSDPALTAWCQNEQGDYVDSTLALNGCIANDNGILACQAGGATGGVAPFMDFPPALSCTRAAETAREVPPMSSSNSTTALATIMVNLVATWVPNSTRELLPTDIGLSFKQQSSSVLSSECWIPKTFVQSRVAVSGSHLLESPSAKYYNAVSTAGLSRRIWFNLTSSDLLNVSGLWDSQ</sequence>
<evidence type="ECO:0000259" key="2">
    <source>
        <dbReference type="Pfam" id="PF08881"/>
    </source>
</evidence>